<sequence>MPVRFVSGARGSETLNASSPPKEDKRAKVKVLQENIWSHNDVYVDEKPTKGAFVETMIVEQKSKLHNSCVLVSLCTTHCQTFGLKGMRGGILGLGGVGHMWEVAESLDYIINTMLASHPLEPYLSLLKLDGKLILIWSSTTLCNLLAPCCLRRLSPPQSSHPLPLIATIGMSALTVSLPAKKYEENRLRNKMIQDKPTTSDDSMGIPLRVEMSVIVKANVQGTIQAIIDALKTLNSAQVLVNVVHVGVGPLSQYDVDLA</sequence>
<dbReference type="InterPro" id="IPR047109">
    <property type="entry name" value="CAD-like"/>
</dbReference>
<name>A0A4D6MTD9_VIGUN</name>
<protein>
    <submittedName>
        <fullName evidence="7">Translation initiation factor IF-2</fullName>
    </submittedName>
</protein>
<feature type="domain" description="Translation initiation factor IF- 2" evidence="6">
    <location>
        <begin position="211"/>
        <end position="259"/>
    </location>
</feature>
<dbReference type="EMBL" id="CP039352">
    <property type="protein sequence ID" value="QCE03891.1"/>
    <property type="molecule type" value="Genomic_DNA"/>
</dbReference>
<evidence type="ECO:0000256" key="1">
    <source>
        <dbReference type="ARBA" id="ARBA00008072"/>
    </source>
</evidence>
<evidence type="ECO:0000256" key="3">
    <source>
        <dbReference type="ARBA" id="ARBA00022833"/>
    </source>
</evidence>
<keyword evidence="2" id="KW-0479">Metal-binding</keyword>
<evidence type="ECO:0000313" key="8">
    <source>
        <dbReference type="Proteomes" id="UP000501690"/>
    </source>
</evidence>
<dbReference type="GO" id="GO:0003743">
    <property type="term" value="F:translation initiation factor activity"/>
    <property type="evidence" value="ECO:0007669"/>
    <property type="project" value="UniProtKB-KW"/>
</dbReference>
<dbReference type="AlphaFoldDB" id="A0A4D6MTD9"/>
<dbReference type="SUPFAM" id="SSF52156">
    <property type="entry name" value="Initiation factor IF2/eIF5b, domain 3"/>
    <property type="match status" value="1"/>
</dbReference>
<dbReference type="Gene3D" id="3.40.50.10050">
    <property type="entry name" value="Translation initiation factor IF- 2, domain 3"/>
    <property type="match status" value="1"/>
</dbReference>
<evidence type="ECO:0000256" key="4">
    <source>
        <dbReference type="ARBA" id="ARBA00023002"/>
    </source>
</evidence>
<dbReference type="GO" id="GO:0016616">
    <property type="term" value="F:oxidoreductase activity, acting on the CH-OH group of donors, NAD or NADP as acceptor"/>
    <property type="evidence" value="ECO:0007669"/>
    <property type="project" value="InterPro"/>
</dbReference>
<evidence type="ECO:0000256" key="2">
    <source>
        <dbReference type="ARBA" id="ARBA00022723"/>
    </source>
</evidence>
<keyword evidence="8" id="KW-1185">Reference proteome</keyword>
<keyword evidence="3" id="KW-0862">Zinc</keyword>
<keyword evidence="4" id="KW-0560">Oxidoreductase</keyword>
<dbReference type="Proteomes" id="UP000501690">
    <property type="component" value="Linkage Group LG8"/>
</dbReference>
<dbReference type="Pfam" id="PF11987">
    <property type="entry name" value="IF-2"/>
    <property type="match status" value="1"/>
</dbReference>
<evidence type="ECO:0000256" key="5">
    <source>
        <dbReference type="SAM" id="MobiDB-lite"/>
    </source>
</evidence>
<evidence type="ECO:0000259" key="6">
    <source>
        <dbReference type="Pfam" id="PF11987"/>
    </source>
</evidence>
<keyword evidence="7" id="KW-0396">Initiation factor</keyword>
<proteinExistence type="inferred from homology"/>
<dbReference type="GO" id="GO:0046872">
    <property type="term" value="F:metal ion binding"/>
    <property type="evidence" value="ECO:0007669"/>
    <property type="project" value="UniProtKB-KW"/>
</dbReference>
<organism evidence="7 8">
    <name type="scientific">Vigna unguiculata</name>
    <name type="common">Cowpea</name>
    <dbReference type="NCBI Taxonomy" id="3917"/>
    <lineage>
        <taxon>Eukaryota</taxon>
        <taxon>Viridiplantae</taxon>
        <taxon>Streptophyta</taxon>
        <taxon>Embryophyta</taxon>
        <taxon>Tracheophyta</taxon>
        <taxon>Spermatophyta</taxon>
        <taxon>Magnoliopsida</taxon>
        <taxon>eudicotyledons</taxon>
        <taxon>Gunneridae</taxon>
        <taxon>Pentapetalae</taxon>
        <taxon>rosids</taxon>
        <taxon>fabids</taxon>
        <taxon>Fabales</taxon>
        <taxon>Fabaceae</taxon>
        <taxon>Papilionoideae</taxon>
        <taxon>50 kb inversion clade</taxon>
        <taxon>NPAAA clade</taxon>
        <taxon>indigoferoid/millettioid clade</taxon>
        <taxon>Phaseoleae</taxon>
        <taxon>Vigna</taxon>
    </lineage>
</organism>
<feature type="region of interest" description="Disordered" evidence="5">
    <location>
        <begin position="1"/>
        <end position="24"/>
    </location>
</feature>
<keyword evidence="7" id="KW-0648">Protein biosynthesis</keyword>
<reference evidence="7 8" key="1">
    <citation type="submission" date="2019-04" db="EMBL/GenBank/DDBJ databases">
        <title>An improved genome assembly and genetic linkage map for asparagus bean, Vigna unguiculata ssp. sesquipedialis.</title>
        <authorList>
            <person name="Xia Q."/>
            <person name="Zhang R."/>
            <person name="Dong Y."/>
        </authorList>
    </citation>
    <scope>NUCLEOTIDE SEQUENCE [LARGE SCALE GENOMIC DNA]</scope>
    <source>
        <tissue evidence="7">Leaf</tissue>
    </source>
</reference>
<evidence type="ECO:0000313" key="7">
    <source>
        <dbReference type="EMBL" id="QCE03891.1"/>
    </source>
</evidence>
<gene>
    <name evidence="7" type="ORF">DEO72_LG8g1920</name>
</gene>
<comment type="similarity">
    <text evidence="1">Belongs to the zinc-containing alcohol dehydrogenase family.</text>
</comment>
<dbReference type="PANTHER" id="PTHR42683">
    <property type="entry name" value="ALDEHYDE REDUCTASE"/>
    <property type="match status" value="1"/>
</dbReference>
<dbReference type="InterPro" id="IPR036925">
    <property type="entry name" value="TIF_IF2_dom3_sf"/>
</dbReference>
<accession>A0A4D6MTD9</accession>
<dbReference type="InterPro" id="IPR023115">
    <property type="entry name" value="TIF_IF2_dom3"/>
</dbReference>